<organism evidence="2 3">
    <name type="scientific">Clathrus columnatus</name>
    <dbReference type="NCBI Taxonomy" id="1419009"/>
    <lineage>
        <taxon>Eukaryota</taxon>
        <taxon>Fungi</taxon>
        <taxon>Dikarya</taxon>
        <taxon>Basidiomycota</taxon>
        <taxon>Agaricomycotina</taxon>
        <taxon>Agaricomycetes</taxon>
        <taxon>Phallomycetidae</taxon>
        <taxon>Phallales</taxon>
        <taxon>Clathraceae</taxon>
        <taxon>Clathrus</taxon>
    </lineage>
</organism>
<keyword evidence="3" id="KW-1185">Reference proteome</keyword>
<dbReference type="InterPro" id="IPR001509">
    <property type="entry name" value="Epimerase_deHydtase"/>
</dbReference>
<accession>A0AAV5AE15</accession>
<reference evidence="2" key="1">
    <citation type="submission" date="2021-10" db="EMBL/GenBank/DDBJ databases">
        <title>De novo Genome Assembly of Clathrus columnatus (Basidiomycota, Fungi) Using Illumina and Nanopore Sequence Data.</title>
        <authorList>
            <person name="Ogiso-Tanaka E."/>
            <person name="Itagaki H."/>
            <person name="Hosoya T."/>
            <person name="Hosaka K."/>
        </authorList>
    </citation>
    <scope>NUCLEOTIDE SEQUENCE</scope>
    <source>
        <strain evidence="2">MO-923</strain>
    </source>
</reference>
<dbReference type="GO" id="GO:0004029">
    <property type="term" value="F:aldehyde dehydrogenase (NAD+) activity"/>
    <property type="evidence" value="ECO:0007669"/>
    <property type="project" value="TreeGrafter"/>
</dbReference>
<dbReference type="InterPro" id="IPR036291">
    <property type="entry name" value="NAD(P)-bd_dom_sf"/>
</dbReference>
<name>A0AAV5AE15_9AGAM</name>
<gene>
    <name evidence="2" type="ORF">Clacol_006200</name>
</gene>
<evidence type="ECO:0000259" key="1">
    <source>
        <dbReference type="Pfam" id="PF01370"/>
    </source>
</evidence>
<sequence>MSKNVFITGITGYIGSEATAQLISAPSTSIHKYAALIRNSSKASVVDSLGIRPVVASLDDNQVLSEEAYKADIIIHLADSADHVPAFNALSKGMKRREAEGKETIYIHCSSTGSIIEDSRGEFATDKIYHDLDKSKLGPHDVPDNALHRNVDLLVLAASSNLIKTHIISPSTVYGLADNVFVQRGISNKSSVQVPLLIRAGIDRQQGGVEGKGLNTLPIGSAIRFLLEKAIEGKTATGRDGYYFAETGEYIHRDTARKIAELLAARGIGKPEPNQFSEEEVERYFRGTLLVGSSCRCRGERIRALGWEPQYNSEHFYESLEAEVDNEIAAARR</sequence>
<feature type="domain" description="NAD-dependent epimerase/dehydratase" evidence="1">
    <location>
        <begin position="5"/>
        <end position="109"/>
    </location>
</feature>
<dbReference type="PANTHER" id="PTHR48079">
    <property type="entry name" value="PROTEIN YEEZ"/>
    <property type="match status" value="1"/>
</dbReference>
<proteinExistence type="predicted"/>
<dbReference type="SUPFAM" id="SSF51735">
    <property type="entry name" value="NAD(P)-binding Rossmann-fold domains"/>
    <property type="match status" value="1"/>
</dbReference>
<evidence type="ECO:0000313" key="3">
    <source>
        <dbReference type="Proteomes" id="UP001050691"/>
    </source>
</evidence>
<dbReference type="Gene3D" id="3.40.50.720">
    <property type="entry name" value="NAD(P)-binding Rossmann-like Domain"/>
    <property type="match status" value="1"/>
</dbReference>
<evidence type="ECO:0000313" key="2">
    <source>
        <dbReference type="EMBL" id="GJJ11962.1"/>
    </source>
</evidence>
<dbReference type="EMBL" id="BPWL01000007">
    <property type="protein sequence ID" value="GJJ11962.1"/>
    <property type="molecule type" value="Genomic_DNA"/>
</dbReference>
<dbReference type="Pfam" id="PF01370">
    <property type="entry name" value="Epimerase"/>
    <property type="match status" value="1"/>
</dbReference>
<dbReference type="GO" id="GO:0005737">
    <property type="term" value="C:cytoplasm"/>
    <property type="evidence" value="ECO:0007669"/>
    <property type="project" value="TreeGrafter"/>
</dbReference>
<dbReference type="Proteomes" id="UP001050691">
    <property type="component" value="Unassembled WGS sequence"/>
</dbReference>
<comment type="caution">
    <text evidence="2">The sequence shown here is derived from an EMBL/GenBank/DDBJ whole genome shotgun (WGS) entry which is preliminary data.</text>
</comment>
<dbReference type="PANTHER" id="PTHR48079:SF6">
    <property type="entry name" value="NAD(P)-BINDING DOMAIN-CONTAINING PROTEIN-RELATED"/>
    <property type="match status" value="1"/>
</dbReference>
<dbReference type="InterPro" id="IPR051783">
    <property type="entry name" value="NAD(P)-dependent_oxidoreduct"/>
</dbReference>
<dbReference type="AlphaFoldDB" id="A0AAV5AE15"/>
<protein>
    <recommendedName>
        <fullName evidence="1">NAD-dependent epimerase/dehydratase domain-containing protein</fullName>
    </recommendedName>
</protein>